<sequence>MIKSVEAVYMKNIFLYFFYFLFSFAGLYLIYQAGGVIRHPPIIESSYTTGDILTLKLPRLEFEKLLELSFSGLYLENRTINLDGDIYEFRIIDRKGSISLNYNGLYIYSRNYEYSFKQWQDENSDGYPDAMTLYGEDAENFIRWFLNIAIYQFLEPSPKWPENQRDCAGLIRFAFKEALKKHDESWYRNTGINPELWREKTGVDLKNIPDVQAYNYPNVPKAGAFIFIAGSELSTYANAYTLLKYNTRFISRNLEDARPGDLLFFQHPNPLTFHSMIYTGDGLIYHTGPESEIDPGKIKLWKVEDYLRLMPVQWLPISENTYFLGVYRFKILGNQ</sequence>
<reference evidence="2 3" key="1">
    <citation type="submission" date="2014-02" db="EMBL/GenBank/DDBJ databases">
        <title>Kosmotoga genome sequencing.</title>
        <authorList>
            <person name="Pollo S.M."/>
            <person name="Charchuk R."/>
            <person name="Nesbo C.L."/>
        </authorList>
    </citation>
    <scope>NUCLEOTIDE SEQUENCE [LARGE SCALE GENOMIC DNA]</scope>
    <source>
        <strain evidence="2 3">S304</strain>
    </source>
</reference>
<proteinExistence type="predicted"/>
<dbReference type="Proteomes" id="UP000077339">
    <property type="component" value="Unassembled WGS sequence"/>
</dbReference>
<keyword evidence="1" id="KW-0472">Membrane</keyword>
<keyword evidence="1" id="KW-1133">Transmembrane helix</keyword>
<name>A0A182C868_9BACT</name>
<keyword evidence="1" id="KW-0812">Transmembrane</keyword>
<dbReference type="AlphaFoldDB" id="A0A182C868"/>
<dbReference type="InterPro" id="IPR009558">
    <property type="entry name" value="DUF1175"/>
</dbReference>
<protein>
    <recommendedName>
        <fullName evidence="4">DUF1175 domain-containing protein</fullName>
    </recommendedName>
</protein>
<dbReference type="InterPro" id="IPR038765">
    <property type="entry name" value="Papain-like_cys_pep_sf"/>
</dbReference>
<gene>
    <name evidence="2" type="ORF">AT15_00110</name>
</gene>
<accession>A0A182C868</accession>
<dbReference type="EMBL" id="JFHK01000001">
    <property type="protein sequence ID" value="OAA32516.1"/>
    <property type="molecule type" value="Genomic_DNA"/>
</dbReference>
<dbReference type="Gene3D" id="3.90.1720.10">
    <property type="entry name" value="endopeptidase domain like (from Nostoc punctiforme)"/>
    <property type="match status" value="1"/>
</dbReference>
<comment type="caution">
    <text evidence="2">The sequence shown here is derived from an EMBL/GenBank/DDBJ whole genome shotgun (WGS) entry which is preliminary data.</text>
</comment>
<evidence type="ECO:0000313" key="2">
    <source>
        <dbReference type="EMBL" id="OAA32516.1"/>
    </source>
</evidence>
<evidence type="ECO:0000313" key="3">
    <source>
        <dbReference type="Proteomes" id="UP000077339"/>
    </source>
</evidence>
<dbReference type="STRING" id="1453497.AT15_00110"/>
<dbReference type="PATRIC" id="fig|1453497.3.peg.29"/>
<evidence type="ECO:0000256" key="1">
    <source>
        <dbReference type="SAM" id="Phobius"/>
    </source>
</evidence>
<feature type="transmembrane region" description="Helical" evidence="1">
    <location>
        <begin position="12"/>
        <end position="31"/>
    </location>
</feature>
<evidence type="ECO:0008006" key="4">
    <source>
        <dbReference type="Google" id="ProtNLM"/>
    </source>
</evidence>
<dbReference type="SUPFAM" id="SSF54001">
    <property type="entry name" value="Cysteine proteinases"/>
    <property type="match status" value="1"/>
</dbReference>
<organism evidence="2 3">
    <name type="scientific">Kosmotoga arenicorallina S304</name>
    <dbReference type="NCBI Taxonomy" id="1453497"/>
    <lineage>
        <taxon>Bacteria</taxon>
        <taxon>Thermotogati</taxon>
        <taxon>Thermotogota</taxon>
        <taxon>Thermotogae</taxon>
        <taxon>Kosmotogales</taxon>
        <taxon>Kosmotogaceae</taxon>
        <taxon>Kosmotoga</taxon>
    </lineage>
</organism>
<keyword evidence="3" id="KW-1185">Reference proteome</keyword>
<dbReference type="Pfam" id="PF06672">
    <property type="entry name" value="DUF1175"/>
    <property type="match status" value="1"/>
</dbReference>